<keyword evidence="2" id="KW-0479">Metal-binding</keyword>
<evidence type="ECO:0000256" key="2">
    <source>
        <dbReference type="ARBA" id="ARBA00022723"/>
    </source>
</evidence>
<accession>A0ABS7BSQ2</accession>
<organism evidence="4 5">
    <name type="scientific">Sphingomonas citri</name>
    <dbReference type="NCBI Taxonomy" id="2862499"/>
    <lineage>
        <taxon>Bacteria</taxon>
        <taxon>Pseudomonadati</taxon>
        <taxon>Pseudomonadota</taxon>
        <taxon>Alphaproteobacteria</taxon>
        <taxon>Sphingomonadales</taxon>
        <taxon>Sphingomonadaceae</taxon>
        <taxon>Sphingomonas</taxon>
    </lineage>
</organism>
<dbReference type="EMBL" id="JAHXZN010000008">
    <property type="protein sequence ID" value="MBW6532512.1"/>
    <property type="molecule type" value="Genomic_DNA"/>
</dbReference>
<protein>
    <submittedName>
        <fullName evidence="4">Fumarylacetoacetate hydrolase family protein</fullName>
    </submittedName>
</protein>
<dbReference type="InterPro" id="IPR051121">
    <property type="entry name" value="FAH"/>
</dbReference>
<dbReference type="InterPro" id="IPR011234">
    <property type="entry name" value="Fumarylacetoacetase-like_C"/>
</dbReference>
<feature type="domain" description="Fumarylacetoacetase-like C-terminal" evidence="3">
    <location>
        <begin position="71"/>
        <end position="276"/>
    </location>
</feature>
<dbReference type="Pfam" id="PF01557">
    <property type="entry name" value="FAA_hydrolase"/>
    <property type="match status" value="1"/>
</dbReference>
<comment type="caution">
    <text evidence="4">The sequence shown here is derived from an EMBL/GenBank/DDBJ whole genome shotgun (WGS) entry which is preliminary data.</text>
</comment>
<reference evidence="4 5" key="1">
    <citation type="submission" date="2021-07" db="EMBL/GenBank/DDBJ databases">
        <title>Sphingomonas sp.</title>
        <authorList>
            <person name="Feng G."/>
            <person name="Li J."/>
            <person name="Pan M."/>
        </authorList>
    </citation>
    <scope>NUCLEOTIDE SEQUENCE [LARGE SCALE GENOMIC DNA]</scope>
    <source>
        <strain evidence="4 5">RRHST34</strain>
    </source>
</reference>
<name>A0ABS7BSQ2_9SPHN</name>
<evidence type="ECO:0000313" key="4">
    <source>
        <dbReference type="EMBL" id="MBW6532512.1"/>
    </source>
</evidence>
<dbReference type="PANTHER" id="PTHR42796">
    <property type="entry name" value="FUMARYLACETOACETATE HYDROLASE DOMAIN-CONTAINING PROTEIN 2A-RELATED"/>
    <property type="match status" value="1"/>
</dbReference>
<gene>
    <name evidence="4" type="ORF">KZ820_17360</name>
</gene>
<keyword evidence="4" id="KW-0378">Hydrolase</keyword>
<dbReference type="InterPro" id="IPR036663">
    <property type="entry name" value="Fumarylacetoacetase_C_sf"/>
</dbReference>
<dbReference type="Proteomes" id="UP000759103">
    <property type="component" value="Unassembled WGS sequence"/>
</dbReference>
<proteinExistence type="inferred from homology"/>
<evidence type="ECO:0000256" key="1">
    <source>
        <dbReference type="ARBA" id="ARBA00010211"/>
    </source>
</evidence>
<dbReference type="RefSeq" id="WP_219750020.1">
    <property type="nucleotide sequence ID" value="NZ_JAHXZN010000008.1"/>
</dbReference>
<dbReference type="GO" id="GO:0016787">
    <property type="term" value="F:hydrolase activity"/>
    <property type="evidence" value="ECO:0007669"/>
    <property type="project" value="UniProtKB-KW"/>
</dbReference>
<dbReference type="Gene3D" id="3.90.850.10">
    <property type="entry name" value="Fumarylacetoacetase-like, C-terminal domain"/>
    <property type="match status" value="1"/>
</dbReference>
<sequence>MKLMRIGAVGSERPAVISDAGDAHDVSALIGDLVPEAISDDLVGRLAGYRDQPVIDLAGARIGSPLARPGTIWCIGLNYADHAREAGAAIPDEPVVFSKAASALAGPNDTIHWHASMTKLDWEVELGIVIGRPAHRVPEDRALGHVLGYTIVNDLSERAWQMERGGQWMKGKSHPGFCPVGPWIVTRDEVPDPQALSLWLDVDGGRMQDGNTRDMIAGVARIISYLSDFTRLMPGDLICTGTPAGVGAGVKPPRFLGPGAKLRLGIDGLGEQRQQVAGA</sequence>
<evidence type="ECO:0000259" key="3">
    <source>
        <dbReference type="Pfam" id="PF01557"/>
    </source>
</evidence>
<comment type="similarity">
    <text evidence="1">Belongs to the FAH family.</text>
</comment>
<keyword evidence="5" id="KW-1185">Reference proteome</keyword>
<dbReference type="SUPFAM" id="SSF56529">
    <property type="entry name" value="FAH"/>
    <property type="match status" value="1"/>
</dbReference>
<dbReference type="PANTHER" id="PTHR42796:SF4">
    <property type="entry name" value="FUMARYLACETOACETATE HYDROLASE DOMAIN-CONTAINING PROTEIN 2A"/>
    <property type="match status" value="1"/>
</dbReference>
<evidence type="ECO:0000313" key="5">
    <source>
        <dbReference type="Proteomes" id="UP000759103"/>
    </source>
</evidence>